<dbReference type="eggNOG" id="COG1476">
    <property type="taxonomic scope" value="Bacteria"/>
</dbReference>
<dbReference type="EMBL" id="CP002326">
    <property type="protein sequence ID" value="ADQ39656.1"/>
    <property type="molecule type" value="Genomic_DNA"/>
</dbReference>
<sequence length="274" mass="32230">MNLFRFRLKELREEKNISRSDLAEILGVSTQTIANYENGHREPNFDTLLKIAEYFDVTVDYLVGRSDYRTVEEQISKRSKFEKTVGESLKEAIMTKKLKGVRWDEKLEKEIGDIIEEHIEPLLNDMAMVYFLSVLPEKNDEFIRQNFKKHFALLLKYFSTLKEALQDNIIRNFLVDDYYVKDKIENVSLLALENSLINQDFVKQIEMVKQKVEVAEGLIDSLETMEFDFLKVFMELIRFFSYNIACNSLELKSIYYRILKEYNKEGDSGGSKNA</sequence>
<evidence type="ECO:0000313" key="4">
    <source>
        <dbReference type="Proteomes" id="UP000009256"/>
    </source>
</evidence>
<feature type="domain" description="HTH cro/C1-type" evidence="2">
    <location>
        <begin position="8"/>
        <end position="62"/>
    </location>
</feature>
<dbReference type="Proteomes" id="UP000009256">
    <property type="component" value="Chromosome"/>
</dbReference>
<dbReference type="PANTHER" id="PTHR46558">
    <property type="entry name" value="TRACRIPTIONAL REGULATORY PROTEIN-RELATED-RELATED"/>
    <property type="match status" value="1"/>
</dbReference>
<dbReference type="Pfam" id="PF01381">
    <property type="entry name" value="HTH_3"/>
    <property type="match status" value="1"/>
</dbReference>
<dbReference type="SUPFAM" id="SSF47413">
    <property type="entry name" value="lambda repressor-like DNA-binding domains"/>
    <property type="match status" value="1"/>
</dbReference>
<dbReference type="PANTHER" id="PTHR46558:SF11">
    <property type="entry name" value="HTH-TYPE TRANSCRIPTIONAL REGULATOR XRE"/>
    <property type="match status" value="1"/>
</dbReference>
<keyword evidence="1" id="KW-0238">DNA-binding</keyword>
<evidence type="ECO:0000259" key="2">
    <source>
        <dbReference type="PROSITE" id="PS50943"/>
    </source>
</evidence>
<dbReference type="GO" id="GO:0003677">
    <property type="term" value="F:DNA binding"/>
    <property type="evidence" value="ECO:0007669"/>
    <property type="project" value="UniProtKB-KW"/>
</dbReference>
<keyword evidence="4" id="KW-1185">Reference proteome</keyword>
<protein>
    <submittedName>
        <fullName evidence="3">Helix-turn-helix domain protein</fullName>
    </submittedName>
</protein>
<dbReference type="HOGENOM" id="CLU_1014447_0_0_9"/>
<dbReference type="STRING" id="632335.Calkr_0079"/>
<dbReference type="AlphaFoldDB" id="E4S5Y3"/>
<dbReference type="PROSITE" id="PS50943">
    <property type="entry name" value="HTH_CROC1"/>
    <property type="match status" value="1"/>
</dbReference>
<reference key="1">
    <citation type="submission" date="2010-11" db="EMBL/GenBank/DDBJ databases">
        <title>Complete sequence of chromosome of Caldicellulosiruptor kristjanssonii 177R1B.</title>
        <authorList>
            <consortium name="US DOE Joint Genome Institute"/>
            <person name="Lucas S."/>
            <person name="Copeland A."/>
            <person name="Lapidus A."/>
            <person name="Cheng J.-F."/>
            <person name="Bruce D."/>
            <person name="Goodwin L."/>
            <person name="Pitluck S."/>
            <person name="Davenport K."/>
            <person name="Detter J.C."/>
            <person name="Han C."/>
            <person name="Tapia R."/>
            <person name="Land M."/>
            <person name="Hauser L."/>
            <person name="Jeffries C."/>
            <person name="Kyrpides N."/>
            <person name="Ivanova N."/>
            <person name="Mikhailova N."/>
            <person name="Blumer-Schuette S.E."/>
            <person name="Kelly R.M."/>
            <person name="Woyke T."/>
        </authorList>
    </citation>
    <scope>NUCLEOTIDE SEQUENCE</scope>
    <source>
        <strain>177R1B</strain>
    </source>
</reference>
<dbReference type="InterPro" id="IPR010982">
    <property type="entry name" value="Lambda_DNA-bd_dom_sf"/>
</dbReference>
<dbReference type="InterPro" id="IPR001387">
    <property type="entry name" value="Cro/C1-type_HTH"/>
</dbReference>
<proteinExistence type="predicted"/>
<dbReference type="OrthoDB" id="9811208at2"/>
<dbReference type="CDD" id="cd00093">
    <property type="entry name" value="HTH_XRE"/>
    <property type="match status" value="1"/>
</dbReference>
<evidence type="ECO:0000313" key="3">
    <source>
        <dbReference type="EMBL" id="ADQ39656.1"/>
    </source>
</evidence>
<gene>
    <name evidence="3" type="ordered locus">Calkr_0079</name>
</gene>
<evidence type="ECO:0000256" key="1">
    <source>
        <dbReference type="ARBA" id="ARBA00023125"/>
    </source>
</evidence>
<dbReference type="SMART" id="SM00530">
    <property type="entry name" value="HTH_XRE"/>
    <property type="match status" value="1"/>
</dbReference>
<reference evidence="3 4" key="2">
    <citation type="journal article" date="2011" name="J. Bacteriol.">
        <title>Complete genome sequences for the anaerobic, extremely thermophilic plant biomass-degrading bacteria Caldicellulosiruptor hydrothermalis, Caldicellulosiruptor kristjanssonii, Caldicellulosiruptor kronotskyensis, Caldicellulosiruptor owensenis, and Caldicellulosiruptor lactoaceticus.</title>
        <authorList>
            <person name="Blumer-Schuette S.E."/>
            <person name="Ozdemir I."/>
            <person name="Mistry D."/>
            <person name="Lucas S."/>
            <person name="Lapidus A."/>
            <person name="Cheng J.F."/>
            <person name="Goodwin L.A."/>
            <person name="Pitluck S."/>
            <person name="Land M.L."/>
            <person name="Hauser L.J."/>
            <person name="Woyke T."/>
            <person name="Mikhailova N."/>
            <person name="Pati A."/>
            <person name="Kyrpides N.C."/>
            <person name="Ivanova N."/>
            <person name="Detter J.C."/>
            <person name="Walston-Davenport K."/>
            <person name="Han S."/>
            <person name="Adams M.W."/>
            <person name="Kelly R.M."/>
        </authorList>
    </citation>
    <scope>NUCLEOTIDE SEQUENCE [LARGE SCALE GENOMIC DNA]</scope>
    <source>
        <strain evidence="4">ATCC 700853 / DSM 12137 / I77R1B</strain>
    </source>
</reference>
<accession>E4S5Y3</accession>
<name>E4S5Y3_CALA7</name>
<dbReference type="Gene3D" id="1.10.260.40">
    <property type="entry name" value="lambda repressor-like DNA-binding domains"/>
    <property type="match status" value="1"/>
</dbReference>
<organism evidence="3 4">
    <name type="scientific">Caldicellulosiruptor acetigenus (strain ATCC 700853 / DSM 12137 / I77R1B)</name>
    <name type="common">Caldicellulosiruptor kristjanssonii</name>
    <dbReference type="NCBI Taxonomy" id="632335"/>
    <lineage>
        <taxon>Bacteria</taxon>
        <taxon>Bacillati</taxon>
        <taxon>Bacillota</taxon>
        <taxon>Bacillota incertae sedis</taxon>
        <taxon>Caldicellulosiruptorales</taxon>
        <taxon>Caldicellulosiruptoraceae</taxon>
        <taxon>Caldicellulosiruptor</taxon>
    </lineage>
</organism>
<dbReference type="KEGG" id="cki:Calkr_0079"/>